<feature type="non-terminal residue" evidence="1">
    <location>
        <position position="1"/>
    </location>
</feature>
<name>A0ACA9SEH4_9GLOM</name>
<evidence type="ECO:0000313" key="1">
    <source>
        <dbReference type="EMBL" id="CAG8835696.1"/>
    </source>
</evidence>
<dbReference type="EMBL" id="CAJVQC010112560">
    <property type="protein sequence ID" value="CAG8835696.1"/>
    <property type="molecule type" value="Genomic_DNA"/>
</dbReference>
<accession>A0ACA9SEH4</accession>
<sequence length="222" mass="25422">SHTLSSIEFNSVELKQISLISYIKKCQSFSKLTICNCFFESEGDKFSLVDQIPLKQLVIYNSIAPVIVLLFLCNSSLETFKIIGPHCGDKIEKIFEIIFESCPYIVDLSIGLITCILDYLEIPWIPSLQYLALYQNHFAVNLISTKLGDYLEKLAKSLPKYIKEIKIWMVLQPDYENEIVIPYNAQVVSKSIQFDEFGKPEKIESKNLKNLTSYNTSVDILL</sequence>
<organism evidence="1 2">
    <name type="scientific">Racocetra persica</name>
    <dbReference type="NCBI Taxonomy" id="160502"/>
    <lineage>
        <taxon>Eukaryota</taxon>
        <taxon>Fungi</taxon>
        <taxon>Fungi incertae sedis</taxon>
        <taxon>Mucoromycota</taxon>
        <taxon>Glomeromycotina</taxon>
        <taxon>Glomeromycetes</taxon>
        <taxon>Diversisporales</taxon>
        <taxon>Gigasporaceae</taxon>
        <taxon>Racocetra</taxon>
    </lineage>
</organism>
<comment type="caution">
    <text evidence="1">The sequence shown here is derived from an EMBL/GenBank/DDBJ whole genome shotgun (WGS) entry which is preliminary data.</text>
</comment>
<proteinExistence type="predicted"/>
<protein>
    <submittedName>
        <fullName evidence="1">18159_t:CDS:1</fullName>
    </submittedName>
</protein>
<dbReference type="Proteomes" id="UP000789920">
    <property type="component" value="Unassembled WGS sequence"/>
</dbReference>
<keyword evidence="2" id="KW-1185">Reference proteome</keyword>
<evidence type="ECO:0000313" key="2">
    <source>
        <dbReference type="Proteomes" id="UP000789920"/>
    </source>
</evidence>
<gene>
    <name evidence="1" type="ORF">RPERSI_LOCUS29643</name>
</gene>
<reference evidence="1" key="1">
    <citation type="submission" date="2021-06" db="EMBL/GenBank/DDBJ databases">
        <authorList>
            <person name="Kallberg Y."/>
            <person name="Tangrot J."/>
            <person name="Rosling A."/>
        </authorList>
    </citation>
    <scope>NUCLEOTIDE SEQUENCE</scope>
    <source>
        <strain evidence="1">MA461A</strain>
    </source>
</reference>